<dbReference type="EMBL" id="JAULSN010000002">
    <property type="protein sequence ID" value="KAK3379316.1"/>
    <property type="molecule type" value="Genomic_DNA"/>
</dbReference>
<proteinExistence type="predicted"/>
<reference evidence="3" key="1">
    <citation type="journal article" date="2023" name="Mol. Phylogenet. Evol.">
        <title>Genome-scale phylogeny and comparative genomics of the fungal order Sordariales.</title>
        <authorList>
            <person name="Hensen N."/>
            <person name="Bonometti L."/>
            <person name="Westerberg I."/>
            <person name="Brannstrom I.O."/>
            <person name="Guillou S."/>
            <person name="Cros-Aarteil S."/>
            <person name="Calhoun S."/>
            <person name="Haridas S."/>
            <person name="Kuo A."/>
            <person name="Mondo S."/>
            <person name="Pangilinan J."/>
            <person name="Riley R."/>
            <person name="LaButti K."/>
            <person name="Andreopoulos B."/>
            <person name="Lipzen A."/>
            <person name="Chen C."/>
            <person name="Yan M."/>
            <person name="Daum C."/>
            <person name="Ng V."/>
            <person name="Clum A."/>
            <person name="Steindorff A."/>
            <person name="Ohm R.A."/>
            <person name="Martin F."/>
            <person name="Silar P."/>
            <person name="Natvig D.O."/>
            <person name="Lalanne C."/>
            <person name="Gautier V."/>
            <person name="Ament-Velasquez S.L."/>
            <person name="Kruys A."/>
            <person name="Hutchinson M.I."/>
            <person name="Powell A.J."/>
            <person name="Barry K."/>
            <person name="Miller A.N."/>
            <person name="Grigoriev I.V."/>
            <person name="Debuchy R."/>
            <person name="Gladieux P."/>
            <person name="Hiltunen Thoren M."/>
            <person name="Johannesson H."/>
        </authorList>
    </citation>
    <scope>NUCLEOTIDE SEQUENCE</scope>
    <source>
        <strain evidence="3">CBS 958.72</strain>
    </source>
</reference>
<accession>A0AAE0ND46</accession>
<dbReference type="InterPro" id="IPR018849">
    <property type="entry name" value="Urb2/Npa2_C"/>
</dbReference>
<evidence type="ECO:0000313" key="3">
    <source>
        <dbReference type="EMBL" id="KAK3379316.1"/>
    </source>
</evidence>
<reference evidence="3" key="2">
    <citation type="submission" date="2023-06" db="EMBL/GenBank/DDBJ databases">
        <authorList>
            <consortium name="Lawrence Berkeley National Laboratory"/>
            <person name="Haridas S."/>
            <person name="Hensen N."/>
            <person name="Bonometti L."/>
            <person name="Westerberg I."/>
            <person name="Brannstrom I.O."/>
            <person name="Guillou S."/>
            <person name="Cros-Aarteil S."/>
            <person name="Calhoun S."/>
            <person name="Kuo A."/>
            <person name="Mondo S."/>
            <person name="Pangilinan J."/>
            <person name="Riley R."/>
            <person name="Labutti K."/>
            <person name="Andreopoulos B."/>
            <person name="Lipzen A."/>
            <person name="Chen C."/>
            <person name="Yanf M."/>
            <person name="Daum C."/>
            <person name="Ng V."/>
            <person name="Clum A."/>
            <person name="Steindorff A."/>
            <person name="Ohm R."/>
            <person name="Martin F."/>
            <person name="Silar P."/>
            <person name="Natvig D."/>
            <person name="Lalanne C."/>
            <person name="Gautier V."/>
            <person name="Ament-Velasquez S.L."/>
            <person name="Kruys A."/>
            <person name="Hutchinson M.I."/>
            <person name="Powell A.J."/>
            <person name="Barry K."/>
            <person name="Miller A.N."/>
            <person name="Grigoriev I.V."/>
            <person name="Debuchy R."/>
            <person name="Gladieux P."/>
            <person name="Thoren M.H."/>
            <person name="Johannesson H."/>
        </authorList>
    </citation>
    <scope>NUCLEOTIDE SEQUENCE</scope>
    <source>
        <strain evidence="3">CBS 958.72</strain>
    </source>
</reference>
<comment type="caution">
    <text evidence="3">The sequence shown here is derived from an EMBL/GenBank/DDBJ whole genome shotgun (WGS) entry which is preliminary data.</text>
</comment>
<sequence length="1401" mass="154257">MADKARLGEAALVRAVRELDQKYGETVADKLERLWDTLAQCHGGSFHAAEEMLLRWLLKNMAGPPTSTAAETVRRCPRAWDILGAVFSRIPLFSLAKSLADRRFVNVLQQTLKDISRPQQQQPQVAAQPGGADSDVKMADASPPPSPTGTRKRKRSVSTTLDLDVQSRLSGCLETAESVFEALRTLLSRCELRSSDGPPSQRMGAEHVKSLFSSSATETMEILVPLLTLCRLAVNRSQETPLKGQAEWLSTFSAIWDLHLQSSSDAADVAAHLSGLGTSLLGNLTGFSPQRTLGISAAVQQRWARDLRRFLARNVILPSRAAFLNRESQEVIQVTVNMAMVSAAVSYPVLFDLVSKQRRILGDKTAKKDYDAWIQAVFDATITALQSRSREKNRVIVGTIMDMAAERNTALSATSLRIVCKDYAIGPKDDWKLLLSIVKLNPDVFLASQDGQVLLGQILEKTRESQSFEADDFAKALQFIVSLAKGYAKARDLSSFVKVWLKYLAVAEAPVKLEPLWSQQELVTTMAGLLETSLSAKQLLEILDWLSALTQPAEIVARIHILEAISGGLSQEEFVDATSMKTFEAAFATKISRKELSSSVSASRWMIAEKTLSRGTLEESDQVWSQVKSELVRALQKSPVYREDTLAAFKCCAALWLSNYPHGEHESEAATLACAFLDRLGEGDEHSKSSSRSNTETSINQETYTSWILSSSPRIVSLVVEKKKGVPNIILSLLSPGEADDTEALESIMSASRLLLENETITNNYHLMHELLETMISRIDSSKSGRSSSTTRAAVQFLLDVPMDALSRSQREDIMKRLVLPLCRNPDKPEKAGVEFWKPVLSLMVKLMSRPTFYDEMSFPQLEAIGRSIRKSHRRSKEGSSADDVSNERADFQLLKQLAESTIRQMASGNLEEREKAYLAGAVSVLESPCQDSDVVPRLVLLRSFISVIQHSPSVVKSSFELEGLKTSHLLPIAVPPITSGKRRGKGLLPFLTALEAMGVLDHSSVAKALLGAVPPLLEASNWLLEHGVQGGMETRMFLAKHFTAAMGSPLKIKLPARDGLDVTETGPALDRTAVVGKTAVLEYVDAAIQDADDDTRLGYLQELLLQDSDGSGSLVQLLVVHRLVHHISAGSRPATLPDSHSGFDLAQAHNILCNRLLRATVDPSEFILTTRTLHLLLDQKAASMTQWNVELTLSSVSALCSTEEAVPTSSPKTYHCLCQLVEAVIKRHRRRLDGHFHILVTVLQSLLRCLMSLASSASQQPHDMASNIPAPRNQHWEKQAQLFARLVTLVCEPTAASVSSSSSSSSSRPGSVLVSDRDRAKRYAGQHMYLVLMQYVKLQLELAPLPLAVREPLETAMYSVLQITTPDGLQITSDAMDPSGRIIFKELYRQYQKFGKWEGV</sequence>
<keyword evidence="4" id="KW-1185">Reference proteome</keyword>
<dbReference type="PANTHER" id="PTHR15682">
    <property type="entry name" value="UNHEALTHY RIBOSOME BIOGENESIS PROTEIN 2 HOMOLOG"/>
    <property type="match status" value="1"/>
</dbReference>
<dbReference type="PANTHER" id="PTHR15682:SF2">
    <property type="entry name" value="UNHEALTHY RIBOSOME BIOGENESIS PROTEIN 2 HOMOLOG"/>
    <property type="match status" value="1"/>
</dbReference>
<feature type="domain" description="Nucleolar 27S pre-rRNA processing Urb2/Npa2 C-terminal" evidence="2">
    <location>
        <begin position="1170"/>
        <end position="1400"/>
    </location>
</feature>
<dbReference type="GO" id="GO:0005730">
    <property type="term" value="C:nucleolus"/>
    <property type="evidence" value="ECO:0007669"/>
    <property type="project" value="TreeGrafter"/>
</dbReference>
<feature type="region of interest" description="Disordered" evidence="1">
    <location>
        <begin position="115"/>
        <end position="160"/>
    </location>
</feature>
<dbReference type="Pfam" id="PF10441">
    <property type="entry name" value="Urb2"/>
    <property type="match status" value="1"/>
</dbReference>
<name>A0AAE0ND46_9PEZI</name>
<dbReference type="GO" id="GO:0042254">
    <property type="term" value="P:ribosome biogenesis"/>
    <property type="evidence" value="ECO:0007669"/>
    <property type="project" value="TreeGrafter"/>
</dbReference>
<evidence type="ECO:0000313" key="4">
    <source>
        <dbReference type="Proteomes" id="UP001287356"/>
    </source>
</evidence>
<feature type="compositionally biased region" description="Low complexity" evidence="1">
    <location>
        <begin position="118"/>
        <end position="132"/>
    </location>
</feature>
<dbReference type="InterPro" id="IPR052609">
    <property type="entry name" value="Ribosome_Biogenesis_Reg"/>
</dbReference>
<gene>
    <name evidence="3" type="ORF">B0T24DRAFT_151229</name>
</gene>
<organism evidence="3 4">
    <name type="scientific">Lasiosphaeria ovina</name>
    <dbReference type="NCBI Taxonomy" id="92902"/>
    <lineage>
        <taxon>Eukaryota</taxon>
        <taxon>Fungi</taxon>
        <taxon>Dikarya</taxon>
        <taxon>Ascomycota</taxon>
        <taxon>Pezizomycotina</taxon>
        <taxon>Sordariomycetes</taxon>
        <taxon>Sordariomycetidae</taxon>
        <taxon>Sordariales</taxon>
        <taxon>Lasiosphaeriaceae</taxon>
        <taxon>Lasiosphaeria</taxon>
    </lineage>
</organism>
<evidence type="ECO:0000259" key="2">
    <source>
        <dbReference type="Pfam" id="PF10441"/>
    </source>
</evidence>
<evidence type="ECO:0000256" key="1">
    <source>
        <dbReference type="SAM" id="MobiDB-lite"/>
    </source>
</evidence>
<dbReference type="Proteomes" id="UP001287356">
    <property type="component" value="Unassembled WGS sequence"/>
</dbReference>
<protein>
    <submittedName>
        <fullName evidence="3">Urb2/Npa2 family-domain-containing protein</fullName>
    </submittedName>
</protein>